<comment type="caution">
    <text evidence="1">The sequence shown here is derived from an EMBL/GenBank/DDBJ whole genome shotgun (WGS) entry which is preliminary data.</text>
</comment>
<feature type="non-terminal residue" evidence="1">
    <location>
        <position position="125"/>
    </location>
</feature>
<gene>
    <name evidence="1" type="ORF">IW261DRAFT_609723</name>
</gene>
<reference evidence="1" key="1">
    <citation type="submission" date="2023-06" db="EMBL/GenBank/DDBJ databases">
        <authorList>
            <consortium name="Lawrence Berkeley National Laboratory"/>
            <person name="Ahrendt S."/>
            <person name="Sahu N."/>
            <person name="Indic B."/>
            <person name="Wong-Bajracharya J."/>
            <person name="Merenyi Z."/>
            <person name="Ke H.-M."/>
            <person name="Monk M."/>
            <person name="Kocsube S."/>
            <person name="Drula E."/>
            <person name="Lipzen A."/>
            <person name="Balint B."/>
            <person name="Henrissat B."/>
            <person name="Andreopoulos B."/>
            <person name="Martin F.M."/>
            <person name="Harder C.B."/>
            <person name="Rigling D."/>
            <person name="Ford K.L."/>
            <person name="Foster G.D."/>
            <person name="Pangilinan J."/>
            <person name="Papanicolaou A."/>
            <person name="Barry K."/>
            <person name="LaButti K."/>
            <person name="Viragh M."/>
            <person name="Koriabine M."/>
            <person name="Yan M."/>
            <person name="Riley R."/>
            <person name="Champramary S."/>
            <person name="Plett K.L."/>
            <person name="Tsai I.J."/>
            <person name="Slot J."/>
            <person name="Sipos G."/>
            <person name="Plett J."/>
            <person name="Nagy L.G."/>
            <person name="Grigoriev I.V."/>
        </authorList>
    </citation>
    <scope>NUCLEOTIDE SEQUENCE</scope>
    <source>
        <strain evidence="1">ICMP 16352</strain>
    </source>
</reference>
<proteinExistence type="predicted"/>
<evidence type="ECO:0000313" key="2">
    <source>
        <dbReference type="Proteomes" id="UP001175227"/>
    </source>
</evidence>
<dbReference type="EMBL" id="JAUEPR010000003">
    <property type="protein sequence ID" value="KAK0487353.1"/>
    <property type="molecule type" value="Genomic_DNA"/>
</dbReference>
<evidence type="ECO:0000313" key="1">
    <source>
        <dbReference type="EMBL" id="KAK0487353.1"/>
    </source>
</evidence>
<keyword evidence="2" id="KW-1185">Reference proteome</keyword>
<name>A0AA39PN28_9AGAR</name>
<sequence>SSLNRKVYQNTTYSAQTYTLEYATGPKATESADLPNPIGIGASFNGLTMTMDTPAKIFSDFETTEGVTKTISLTVPASSTLTFYLKKYRFRDSMFFVLAMSGQELDVVSSDGDCVLLRMSAKWRL</sequence>
<dbReference type="Proteomes" id="UP001175227">
    <property type="component" value="Unassembled WGS sequence"/>
</dbReference>
<protein>
    <submittedName>
        <fullName evidence="1">Uncharacterized protein</fullName>
    </submittedName>
</protein>
<accession>A0AA39PN28</accession>
<dbReference type="AlphaFoldDB" id="A0AA39PN28"/>
<organism evidence="1 2">
    <name type="scientific">Armillaria novae-zelandiae</name>
    <dbReference type="NCBI Taxonomy" id="153914"/>
    <lineage>
        <taxon>Eukaryota</taxon>
        <taxon>Fungi</taxon>
        <taxon>Dikarya</taxon>
        <taxon>Basidiomycota</taxon>
        <taxon>Agaricomycotina</taxon>
        <taxon>Agaricomycetes</taxon>
        <taxon>Agaricomycetidae</taxon>
        <taxon>Agaricales</taxon>
        <taxon>Marasmiineae</taxon>
        <taxon>Physalacriaceae</taxon>
        <taxon>Armillaria</taxon>
    </lineage>
</organism>